<organism evidence="1 2">
    <name type="scientific">Rhizopus azygosporus</name>
    <name type="common">Rhizopus microsporus var. azygosporus</name>
    <dbReference type="NCBI Taxonomy" id="86630"/>
    <lineage>
        <taxon>Eukaryota</taxon>
        <taxon>Fungi</taxon>
        <taxon>Fungi incertae sedis</taxon>
        <taxon>Mucoromycota</taxon>
        <taxon>Mucoromycotina</taxon>
        <taxon>Mucoromycetes</taxon>
        <taxon>Mucorales</taxon>
        <taxon>Mucorineae</taxon>
        <taxon>Rhizopodaceae</taxon>
        <taxon>Rhizopus</taxon>
    </lineage>
</organism>
<proteinExistence type="predicted"/>
<feature type="non-terminal residue" evidence="1">
    <location>
        <position position="1"/>
    </location>
</feature>
<dbReference type="AlphaFoldDB" id="A0A367JGB8"/>
<name>A0A367JGB8_RHIAZ</name>
<dbReference type="OrthoDB" id="2231852at2759"/>
<evidence type="ECO:0000313" key="2">
    <source>
        <dbReference type="Proteomes" id="UP000252139"/>
    </source>
</evidence>
<dbReference type="Proteomes" id="UP000252139">
    <property type="component" value="Unassembled WGS sequence"/>
</dbReference>
<sequence length="164" mass="18512">KASFSLLDLTDDQGDLVIRIILCFKRLVEDLPDELLTSTIKEFGLCTSFLQPAIKPLFDNAEKKVVFTWTNAINSEFKKEKNQISKSRPDGCITIINNNNEEKSVCFAEVKTLADRTNHYKLNVDLYRLGIFSKDAIDVNNLNSVLAIQAVGKYNNKNNSMAFS</sequence>
<keyword evidence="2" id="KW-1185">Reference proteome</keyword>
<accession>A0A367JGB8</accession>
<evidence type="ECO:0000313" key="1">
    <source>
        <dbReference type="EMBL" id="RCH88919.1"/>
    </source>
</evidence>
<gene>
    <name evidence="1" type="ORF">CU097_004113</name>
</gene>
<comment type="caution">
    <text evidence="1">The sequence shown here is derived from an EMBL/GenBank/DDBJ whole genome shotgun (WGS) entry which is preliminary data.</text>
</comment>
<reference evidence="1 2" key="1">
    <citation type="journal article" date="2018" name="G3 (Bethesda)">
        <title>Phylogenetic and Phylogenomic Definition of Rhizopus Species.</title>
        <authorList>
            <person name="Gryganskyi A.P."/>
            <person name="Golan J."/>
            <person name="Dolatabadi S."/>
            <person name="Mondo S."/>
            <person name="Robb S."/>
            <person name="Idnurm A."/>
            <person name="Muszewska A."/>
            <person name="Steczkiewicz K."/>
            <person name="Masonjones S."/>
            <person name="Liao H.L."/>
            <person name="Gajdeczka M.T."/>
            <person name="Anike F."/>
            <person name="Vuek A."/>
            <person name="Anishchenko I.M."/>
            <person name="Voigt K."/>
            <person name="de Hoog G.S."/>
            <person name="Smith M.E."/>
            <person name="Heitman J."/>
            <person name="Vilgalys R."/>
            <person name="Stajich J.E."/>
        </authorList>
    </citation>
    <scope>NUCLEOTIDE SEQUENCE [LARGE SCALE GENOMIC DNA]</scope>
    <source>
        <strain evidence="1 2">CBS 357.93</strain>
    </source>
</reference>
<dbReference type="EMBL" id="PJQL01001382">
    <property type="protein sequence ID" value="RCH88919.1"/>
    <property type="molecule type" value="Genomic_DNA"/>
</dbReference>
<protein>
    <submittedName>
        <fullName evidence="1">Uncharacterized protein</fullName>
    </submittedName>
</protein>